<dbReference type="Gene3D" id="2.40.50.1020">
    <property type="entry name" value="LytTr DNA-binding domain"/>
    <property type="match status" value="1"/>
</dbReference>
<dbReference type="SMART" id="SM00448">
    <property type="entry name" value="REC"/>
    <property type="match status" value="1"/>
</dbReference>
<dbReference type="RefSeq" id="WP_248413072.1">
    <property type="nucleotide sequence ID" value="NZ_JALPQF010000009.1"/>
</dbReference>
<evidence type="ECO:0000313" key="5">
    <source>
        <dbReference type="Proteomes" id="UP001203687"/>
    </source>
</evidence>
<protein>
    <submittedName>
        <fullName evidence="4">Response regulator transcription factor</fullName>
    </submittedName>
</protein>
<gene>
    <name evidence="4" type="ORF">MUY34_10520</name>
</gene>
<keyword evidence="1" id="KW-0597">Phosphoprotein</keyword>
<dbReference type="InterPro" id="IPR046947">
    <property type="entry name" value="LytR-like"/>
</dbReference>
<feature type="modified residue" description="4-aspartylphosphate" evidence="1">
    <location>
        <position position="55"/>
    </location>
</feature>
<dbReference type="PANTHER" id="PTHR37299">
    <property type="entry name" value="TRANSCRIPTIONAL REGULATOR-RELATED"/>
    <property type="match status" value="1"/>
</dbReference>
<dbReference type="EMBL" id="JALPQF010000009">
    <property type="protein sequence ID" value="MCK8481059.1"/>
    <property type="molecule type" value="Genomic_DNA"/>
</dbReference>
<feature type="domain" description="HTH LytTR-type" evidence="3">
    <location>
        <begin position="130"/>
        <end position="229"/>
    </location>
</feature>
<organism evidence="4 5">
    <name type="scientific">Psychroserpens algicola</name>
    <dbReference type="NCBI Taxonomy" id="1719034"/>
    <lineage>
        <taxon>Bacteria</taxon>
        <taxon>Pseudomonadati</taxon>
        <taxon>Bacteroidota</taxon>
        <taxon>Flavobacteriia</taxon>
        <taxon>Flavobacteriales</taxon>
        <taxon>Flavobacteriaceae</taxon>
        <taxon>Psychroserpens</taxon>
    </lineage>
</organism>
<dbReference type="PANTHER" id="PTHR37299:SF1">
    <property type="entry name" value="STAGE 0 SPORULATION PROTEIN A HOMOLOG"/>
    <property type="match status" value="1"/>
</dbReference>
<dbReference type="Pfam" id="PF00072">
    <property type="entry name" value="Response_reg"/>
    <property type="match status" value="1"/>
</dbReference>
<keyword evidence="5" id="KW-1185">Reference proteome</keyword>
<dbReference type="InterPro" id="IPR011006">
    <property type="entry name" value="CheY-like_superfamily"/>
</dbReference>
<dbReference type="InterPro" id="IPR001789">
    <property type="entry name" value="Sig_transdc_resp-reg_receiver"/>
</dbReference>
<evidence type="ECO:0000256" key="1">
    <source>
        <dbReference type="PROSITE-ProRule" id="PRU00169"/>
    </source>
</evidence>
<dbReference type="Pfam" id="PF04397">
    <property type="entry name" value="LytTR"/>
    <property type="match status" value="1"/>
</dbReference>
<dbReference type="InterPro" id="IPR007492">
    <property type="entry name" value="LytTR_DNA-bd_dom"/>
</dbReference>
<dbReference type="Gene3D" id="3.40.50.2300">
    <property type="match status" value="1"/>
</dbReference>
<accession>A0ABT0HAK2</accession>
<dbReference type="PROSITE" id="PS50110">
    <property type="entry name" value="RESPONSE_REGULATORY"/>
    <property type="match status" value="1"/>
</dbReference>
<dbReference type="PROSITE" id="PS50930">
    <property type="entry name" value="HTH_LYTTR"/>
    <property type="match status" value="1"/>
</dbReference>
<evidence type="ECO:0000259" key="3">
    <source>
        <dbReference type="PROSITE" id="PS50930"/>
    </source>
</evidence>
<reference evidence="4" key="1">
    <citation type="submission" date="2022-04" db="EMBL/GenBank/DDBJ databases">
        <authorList>
            <person name="Ren T."/>
        </authorList>
    </citation>
    <scope>NUCLEOTIDE SEQUENCE</scope>
    <source>
        <strain evidence="4">F63249</strain>
    </source>
</reference>
<sequence>MKSLKIFIVEDEPLIASTIELALRKKGYQVVGDAEDVMSAQNSILLTEPDLVLIDIQLEGDLTGIDLAIELDKIELPYLFISSQTDSSTINRVKQTNPLGYIVKPFTENGLQTNIELAWHNYQTEHSDILEIKSEGRLHKINQNQILFLKAFDNYCYVHTTTKQYLVPHTLKHTSKKLNQDIFKKCHRSYVVNINHIDALDRNSLIIKTTSIPISASQKSLILSKLKGR</sequence>
<dbReference type="Proteomes" id="UP001203687">
    <property type="component" value="Unassembled WGS sequence"/>
</dbReference>
<dbReference type="SUPFAM" id="SSF52172">
    <property type="entry name" value="CheY-like"/>
    <property type="match status" value="1"/>
</dbReference>
<evidence type="ECO:0000313" key="4">
    <source>
        <dbReference type="EMBL" id="MCK8481059.1"/>
    </source>
</evidence>
<name>A0ABT0HAK2_9FLAO</name>
<feature type="domain" description="Response regulatory" evidence="2">
    <location>
        <begin position="5"/>
        <end position="119"/>
    </location>
</feature>
<dbReference type="SMART" id="SM00850">
    <property type="entry name" value="LytTR"/>
    <property type="match status" value="1"/>
</dbReference>
<evidence type="ECO:0000259" key="2">
    <source>
        <dbReference type="PROSITE" id="PS50110"/>
    </source>
</evidence>
<comment type="caution">
    <text evidence="4">The sequence shown here is derived from an EMBL/GenBank/DDBJ whole genome shotgun (WGS) entry which is preliminary data.</text>
</comment>
<proteinExistence type="predicted"/>